<feature type="domain" description="Wntless-like transmembrane" evidence="24">
    <location>
        <begin position="226"/>
        <end position="498"/>
    </location>
</feature>
<reference evidence="28" key="1">
    <citation type="submission" date="2012-05" db="EMBL/GenBank/DDBJ databases">
        <title>Whole Genome Assembly of Lutzomyia longipalpis.</title>
        <authorList>
            <person name="Richards S."/>
            <person name="Qu C."/>
            <person name="Dillon R."/>
            <person name="Worley K."/>
            <person name="Scherer S."/>
            <person name="Batterton M."/>
            <person name="Taylor A."/>
            <person name="Hawes A."/>
            <person name="Hernandez B."/>
            <person name="Kovar C."/>
            <person name="Mandapat C."/>
            <person name="Pham C."/>
            <person name="Qu C."/>
            <person name="Jing C."/>
            <person name="Bess C."/>
            <person name="Bandaranaike D."/>
            <person name="Ngo D."/>
            <person name="Ongeri F."/>
            <person name="Arias F."/>
            <person name="Lara F."/>
            <person name="Weissenberger G."/>
            <person name="Kamau G."/>
            <person name="Han H."/>
            <person name="Shen H."/>
            <person name="Dinh H."/>
            <person name="Khalil I."/>
            <person name="Jones J."/>
            <person name="Shafer J."/>
            <person name="Jayaseelan J."/>
            <person name="Quiroz J."/>
            <person name="Blankenburg K."/>
            <person name="Nguyen L."/>
            <person name="Jackson L."/>
            <person name="Francisco L."/>
            <person name="Tang L.-Y."/>
            <person name="Pu L.-L."/>
            <person name="Perales L."/>
            <person name="Lorensuhewa L."/>
            <person name="Munidasa M."/>
            <person name="Coyle M."/>
            <person name="Taylor M."/>
            <person name="Puazo M."/>
            <person name="Firestine M."/>
            <person name="Scheel M."/>
            <person name="Javaid M."/>
            <person name="Wang M."/>
            <person name="Li M."/>
            <person name="Tabassum N."/>
            <person name="Saada N."/>
            <person name="Osuji N."/>
            <person name="Aqrawi P."/>
            <person name="Fu Q."/>
            <person name="Thornton R."/>
            <person name="Raj R."/>
            <person name="Goodspeed R."/>
            <person name="Mata R."/>
            <person name="Najjar R."/>
            <person name="Gubbala S."/>
            <person name="Lee S."/>
            <person name="Denson S."/>
            <person name="Patil S."/>
            <person name="Macmil S."/>
            <person name="Qi S."/>
            <person name="Matskevitch T."/>
            <person name="Palculict T."/>
            <person name="Mathew T."/>
            <person name="Vee V."/>
            <person name="Velamala V."/>
            <person name="Korchina V."/>
            <person name="Cai W."/>
            <person name="Liu W."/>
            <person name="Dai W."/>
            <person name="Zou X."/>
            <person name="Zhu Y."/>
            <person name="Zhang Y."/>
            <person name="Wu Y.-Q."/>
            <person name="Xin Y."/>
            <person name="Nazarath L."/>
            <person name="Kovar C."/>
            <person name="Han Y."/>
            <person name="Muzny D."/>
            <person name="Gibbs R."/>
        </authorList>
    </citation>
    <scope>NUCLEOTIDE SEQUENCE [LARGE SCALE GENOMIC DNA]</scope>
    <source>
        <strain evidence="28">Jacobina</strain>
    </source>
</reference>
<evidence type="ECO:0000256" key="10">
    <source>
        <dbReference type="ARBA" id="ARBA00022753"/>
    </source>
</evidence>
<evidence type="ECO:0000256" key="6">
    <source>
        <dbReference type="ARBA" id="ARBA00022473"/>
    </source>
</evidence>
<accession>A0A1B0CLT5</accession>
<evidence type="ECO:0000256" key="23">
    <source>
        <dbReference type="SAM" id="Phobius"/>
    </source>
</evidence>
<feature type="domain" description="Wntless GOLD" evidence="25">
    <location>
        <begin position="49"/>
        <end position="225"/>
    </location>
</feature>
<evidence type="ECO:0000256" key="4">
    <source>
        <dbReference type="ARBA" id="ARBA00008148"/>
    </source>
</evidence>
<sequence>MSGAVIENLSGRKLTVVVSCLLLAQLVCFLIGGLIAPLPSSVQTILTTVCQDDDMAFNDTSKWFWTRGENACTMQSSIGENVNLRSNPRAVLVFQMPLPRGNRPLDFSRWQQSLIGMLHLDVKLTPDAPVFPSGTVPLTLDARLAYSNKNAPGWHLLAASTEQRHLECEQTAPQMFACHPVALFELGSLHHDYYLLNIRLPVDSERKLNLHVDQVSEVTLTAIYQNGGFTKVWLSLKCIFAPTIAALVIWFWHRVHQLQRKPVLLEWMLLALAGALTLLNIPVELLSLFVDMPFMLLLADIRQGIFYATLLSFWLVFAGEHMMIQTESQKSSLKTYWRHLSAVVVSCVSLFAFDLCERGIKLRNPFYSVWTSPFSANIASGFITVAAISAAVYFLFLCFVVYRVMRNIGAKRSSLSSMSAARRLRYSGIIYRFQFLMLATLVCAAMTVVGFVMGQVDETQLKWSESSTIEINSAFLTGVYGMWNVYIMALLALYAPSHKNLHVEERTANGEEIEFSNFPAESNPSEISSLTSFSRKAAFD</sequence>
<dbReference type="InterPro" id="IPR047843">
    <property type="entry name" value="WLS-like_TM"/>
</dbReference>
<feature type="transmembrane region" description="Helical" evidence="23">
    <location>
        <begin position="305"/>
        <end position="324"/>
    </location>
</feature>
<dbReference type="CTD" id="79971"/>
<reference evidence="27" key="3">
    <citation type="submission" date="2020-05" db="UniProtKB">
        <authorList>
            <consortium name="EnsemblMetazoa"/>
        </authorList>
    </citation>
    <scope>IDENTIFICATION</scope>
    <source>
        <strain evidence="27">Jacobina</strain>
    </source>
</reference>
<evidence type="ECO:0000256" key="7">
    <source>
        <dbReference type="ARBA" id="ARBA00022687"/>
    </source>
</evidence>
<dbReference type="Proteomes" id="UP000092461">
    <property type="component" value="Unassembled WGS sequence"/>
</dbReference>
<name>A0A1B0CLT5_LUTLO</name>
<evidence type="ECO:0000256" key="3">
    <source>
        <dbReference type="ARBA" id="ARBA00004653"/>
    </source>
</evidence>
<keyword evidence="12 23" id="KW-1133">Transmembrane helix</keyword>
<dbReference type="GO" id="GO:0061355">
    <property type="term" value="P:Wnt protein secretion"/>
    <property type="evidence" value="ECO:0007669"/>
    <property type="project" value="TreeGrafter"/>
</dbReference>
<comment type="similarity">
    <text evidence="4">Belongs to the wntless family.</text>
</comment>
<dbReference type="InterPro" id="IPR009551">
    <property type="entry name" value="Wntless"/>
</dbReference>
<dbReference type="PANTHER" id="PTHR13449">
    <property type="entry name" value="INTEGRAL MEMBRANE PROTEIN GPR177"/>
    <property type="match status" value="1"/>
</dbReference>
<dbReference type="GO" id="GO:0006886">
    <property type="term" value="P:intracellular protein transport"/>
    <property type="evidence" value="ECO:0007669"/>
    <property type="project" value="TreeGrafter"/>
</dbReference>
<dbReference type="GO" id="GO:0042734">
    <property type="term" value="C:presynaptic membrane"/>
    <property type="evidence" value="ECO:0007669"/>
    <property type="project" value="UniProtKB-SubCell"/>
</dbReference>
<feature type="compositionally biased region" description="Polar residues" evidence="22">
    <location>
        <begin position="519"/>
        <end position="534"/>
    </location>
</feature>
<keyword evidence="10" id="KW-0967">Endosome</keyword>
<evidence type="ECO:0000313" key="26">
    <source>
        <dbReference type="EMBL" id="MBC1170587.1"/>
    </source>
</evidence>
<dbReference type="EnsemblMetazoa" id="LLOJ005572-RA">
    <property type="protein sequence ID" value="LLOJ005572-PA"/>
    <property type="gene ID" value="LLOJ005572"/>
</dbReference>
<dbReference type="VEuPathDB" id="VectorBase:LLONM1_004528"/>
<dbReference type="PANTHER" id="PTHR13449:SF2">
    <property type="entry name" value="PROTEIN WNTLESS HOMOLOG"/>
    <property type="match status" value="1"/>
</dbReference>
<evidence type="ECO:0000256" key="15">
    <source>
        <dbReference type="ARBA" id="ARBA00023136"/>
    </source>
</evidence>
<keyword evidence="11" id="KW-0256">Endoplasmic reticulum</keyword>
<evidence type="ECO:0000256" key="8">
    <source>
        <dbReference type="ARBA" id="ARBA00022692"/>
    </source>
</evidence>
<dbReference type="GO" id="GO:0007367">
    <property type="term" value="P:segment polarity determination"/>
    <property type="evidence" value="ECO:0007669"/>
    <property type="project" value="UniProtKB-KW"/>
</dbReference>
<comment type="subunit">
    <text evidence="19">Interacts with wg; in the Golgi. Interacts with Vps35, a component of the retromer complex; wls stability is regulated by Vps35.</text>
</comment>
<dbReference type="RefSeq" id="XP_055690436.1">
    <property type="nucleotide sequence ID" value="XM_055834461.1"/>
</dbReference>
<evidence type="ECO:0000256" key="14">
    <source>
        <dbReference type="ARBA" id="ARBA00023034"/>
    </source>
</evidence>
<feature type="region of interest" description="Disordered" evidence="22">
    <location>
        <begin position="519"/>
        <end position="540"/>
    </location>
</feature>
<dbReference type="GO" id="GO:0005789">
    <property type="term" value="C:endoplasmic reticulum membrane"/>
    <property type="evidence" value="ECO:0007669"/>
    <property type="project" value="UniProtKB-SubCell"/>
</dbReference>
<comment type="function">
    <text evidence="18">A segment polarity gene required for wingless (wg)-dependent patterning processes, acting in both wg-sending cells and wg-target cells. In non-neuronal cells wls directs wg secretion. The wls traffic loop encompasses the Golgi, the cell surface, an endocytic compartment and a retrograde route leading back to the Golgi, and involves clathrin-mediated endocytosis and the retromer complex (a conserved protein complex consisting of Vps35 and Vps26). In neuronal cells (the larval motorneuron NMJ), the wg signal moves across the synapse via the release of wls-containing exosome-like vesicles. Postsynaptic wls is required for the trafficking of fz2 through the fz2-interacting protein Grip.</text>
</comment>
<dbReference type="GO" id="GO:0010008">
    <property type="term" value="C:endosome membrane"/>
    <property type="evidence" value="ECO:0007669"/>
    <property type="project" value="UniProtKB-SubCell"/>
</dbReference>
<feature type="transmembrane region" description="Helical" evidence="23">
    <location>
        <begin position="473"/>
        <end position="495"/>
    </location>
</feature>
<keyword evidence="13" id="KW-0770">Synapse</keyword>
<evidence type="ECO:0000256" key="19">
    <source>
        <dbReference type="ARBA" id="ARBA00025880"/>
    </source>
</evidence>
<evidence type="ECO:0000256" key="16">
    <source>
        <dbReference type="ARBA" id="ARBA00023257"/>
    </source>
</evidence>
<evidence type="ECO:0000256" key="11">
    <source>
        <dbReference type="ARBA" id="ARBA00022824"/>
    </source>
</evidence>
<feature type="transmembrane region" description="Helical" evidence="23">
    <location>
        <begin position="264"/>
        <end position="285"/>
    </location>
</feature>
<evidence type="ECO:0000256" key="20">
    <source>
        <dbReference type="ARBA" id="ARBA00034104"/>
    </source>
</evidence>
<keyword evidence="7" id="KW-0879">Wnt signaling pathway</keyword>
<dbReference type="Pfam" id="PF06664">
    <property type="entry name" value="WLS-like_TM"/>
    <property type="match status" value="1"/>
</dbReference>
<dbReference type="GO" id="GO:0017147">
    <property type="term" value="F:Wnt-protein binding"/>
    <property type="evidence" value="ECO:0007669"/>
    <property type="project" value="InterPro"/>
</dbReference>
<keyword evidence="16" id="KW-0628">Postsynaptic cell membrane</keyword>
<keyword evidence="6" id="KW-0217">Developmental protein</keyword>
<keyword evidence="17" id="KW-0966">Cell projection</keyword>
<dbReference type="OrthoDB" id="5804250at2759"/>
<evidence type="ECO:0000256" key="1">
    <source>
        <dbReference type="ARBA" id="ARBA00004337"/>
    </source>
</evidence>
<dbReference type="GO" id="GO:0016055">
    <property type="term" value="P:Wnt signaling pathway"/>
    <property type="evidence" value="ECO:0007669"/>
    <property type="project" value="UniProtKB-KW"/>
</dbReference>
<feature type="transmembrane region" description="Helical" evidence="23">
    <location>
        <begin position="429"/>
        <end position="453"/>
    </location>
</feature>
<evidence type="ECO:0000256" key="5">
    <source>
        <dbReference type="ARBA" id="ARBA00015887"/>
    </source>
</evidence>
<evidence type="ECO:0000256" key="9">
    <source>
        <dbReference type="ARBA" id="ARBA00022716"/>
    </source>
</evidence>
<keyword evidence="14" id="KW-0333">Golgi apparatus</keyword>
<evidence type="ECO:0000259" key="25">
    <source>
        <dbReference type="Pfam" id="PF21883"/>
    </source>
</evidence>
<dbReference type="AlphaFoldDB" id="A0A1B0CLT5"/>
<feature type="transmembrane region" description="Helical" evidence="23">
    <location>
        <begin position="375"/>
        <end position="402"/>
    </location>
</feature>
<feature type="transmembrane region" description="Helical" evidence="23">
    <location>
        <begin position="232"/>
        <end position="252"/>
    </location>
</feature>
<dbReference type="RefSeq" id="XP_055690437.1">
    <property type="nucleotide sequence ID" value="XM_055834462.1"/>
</dbReference>
<evidence type="ECO:0000256" key="22">
    <source>
        <dbReference type="SAM" id="MobiDB-lite"/>
    </source>
</evidence>
<evidence type="ECO:0000256" key="12">
    <source>
        <dbReference type="ARBA" id="ARBA00022989"/>
    </source>
</evidence>
<dbReference type="GO" id="GO:0000139">
    <property type="term" value="C:Golgi membrane"/>
    <property type="evidence" value="ECO:0007669"/>
    <property type="project" value="UniProtKB-SubCell"/>
</dbReference>
<dbReference type="KEGG" id="lll:129793932"/>
<dbReference type="Pfam" id="PF21883">
    <property type="entry name" value="WLS_GOLD"/>
    <property type="match status" value="1"/>
</dbReference>
<dbReference type="InterPro" id="IPR053936">
    <property type="entry name" value="WLS_GOLD"/>
</dbReference>
<keyword evidence="28" id="KW-1185">Reference proteome</keyword>
<comment type="subcellular location">
    <subcellularLocation>
        <location evidence="2">Endoplasmic reticulum membrane</location>
        <topology evidence="2">Multi-pass membrane protein</topology>
    </subcellularLocation>
    <subcellularLocation>
        <location evidence="1">Endosome membrane</location>
        <topology evidence="1">Multi-pass membrane protein</topology>
    </subcellularLocation>
    <subcellularLocation>
        <location evidence="3">Golgi apparatus membrane</location>
        <topology evidence="3">Multi-pass membrane protein</topology>
    </subcellularLocation>
    <subcellularLocation>
        <location evidence="20">Postsynaptic cell membrane</location>
        <topology evidence="20">Multi-pass membrane protein</topology>
    </subcellularLocation>
    <subcellularLocation>
        <location evidence="21">Presynaptic cell membrane</location>
        <topology evidence="21">Multi-pass membrane protein</topology>
    </subcellularLocation>
</comment>
<dbReference type="EMBL" id="AJWK01017609">
    <property type="status" value="NOT_ANNOTATED_CDS"/>
    <property type="molecule type" value="Genomic_DNA"/>
</dbReference>
<protein>
    <recommendedName>
        <fullName evidence="5">Protein wntless</fullName>
    </recommendedName>
</protein>
<evidence type="ECO:0000256" key="17">
    <source>
        <dbReference type="ARBA" id="ARBA00023273"/>
    </source>
</evidence>
<dbReference type="GeneID" id="129793932"/>
<dbReference type="GO" id="GO:0045211">
    <property type="term" value="C:postsynaptic membrane"/>
    <property type="evidence" value="ECO:0007669"/>
    <property type="project" value="UniProtKB-SubCell"/>
</dbReference>
<proteinExistence type="inferred from homology"/>
<evidence type="ECO:0000256" key="18">
    <source>
        <dbReference type="ARBA" id="ARBA00025339"/>
    </source>
</evidence>
<keyword evidence="15 23" id="KW-0472">Membrane</keyword>
<keyword evidence="8 23" id="KW-0812">Transmembrane</keyword>
<evidence type="ECO:0000256" key="2">
    <source>
        <dbReference type="ARBA" id="ARBA00004477"/>
    </source>
</evidence>
<dbReference type="VEuPathDB" id="VectorBase:LLOJ005572"/>
<organism evidence="27 28">
    <name type="scientific">Lutzomyia longipalpis</name>
    <name type="common">Sand fly</name>
    <dbReference type="NCBI Taxonomy" id="7200"/>
    <lineage>
        <taxon>Eukaryota</taxon>
        <taxon>Metazoa</taxon>
        <taxon>Ecdysozoa</taxon>
        <taxon>Arthropoda</taxon>
        <taxon>Hexapoda</taxon>
        <taxon>Insecta</taxon>
        <taxon>Pterygota</taxon>
        <taxon>Neoptera</taxon>
        <taxon>Endopterygota</taxon>
        <taxon>Diptera</taxon>
        <taxon>Nematocera</taxon>
        <taxon>Psychodoidea</taxon>
        <taxon>Psychodidae</taxon>
        <taxon>Lutzomyia</taxon>
        <taxon>Lutzomyia</taxon>
    </lineage>
</organism>
<reference evidence="26" key="2">
    <citation type="journal article" date="2020" name="BMC">
        <title>Leishmania infection induces a limited differential gene expression in the sand fly midgut.</title>
        <authorList>
            <person name="Coutinho-Abreu I.V."/>
            <person name="Serafim T.D."/>
            <person name="Meneses C."/>
            <person name="Kamhawi S."/>
            <person name="Oliveira F."/>
            <person name="Valenzuela J.G."/>
        </authorList>
    </citation>
    <scope>NUCLEOTIDE SEQUENCE</scope>
    <source>
        <strain evidence="26">Jacobina</strain>
        <tissue evidence="26">Midgut</tissue>
    </source>
</reference>
<feature type="transmembrane region" description="Helical" evidence="23">
    <location>
        <begin position="14"/>
        <end position="36"/>
    </location>
</feature>
<evidence type="ECO:0000313" key="27">
    <source>
        <dbReference type="EnsemblMetazoa" id="LLOJ005572-PA"/>
    </source>
</evidence>
<evidence type="ECO:0000313" key="28">
    <source>
        <dbReference type="Proteomes" id="UP000092461"/>
    </source>
</evidence>
<evidence type="ECO:0000256" key="13">
    <source>
        <dbReference type="ARBA" id="ARBA00023018"/>
    </source>
</evidence>
<evidence type="ECO:0000259" key="24">
    <source>
        <dbReference type="Pfam" id="PF06664"/>
    </source>
</evidence>
<evidence type="ECO:0000256" key="21">
    <source>
        <dbReference type="ARBA" id="ARBA00034107"/>
    </source>
</evidence>
<dbReference type="EMBL" id="GITU01001884">
    <property type="protein sequence ID" value="MBC1170587.1"/>
    <property type="molecule type" value="Transcribed_RNA"/>
</dbReference>
<keyword evidence="9" id="KW-0709">Segmentation polarity protein</keyword>